<dbReference type="InterPro" id="IPR006476">
    <property type="entry name" value="CHP01589_pln"/>
</dbReference>
<dbReference type="PANTHER" id="PTHR31871">
    <property type="entry name" value="OS02G0137100 PROTEIN"/>
    <property type="match status" value="1"/>
</dbReference>
<organism evidence="2 3">
    <name type="scientific">Pythium insidiosum</name>
    <name type="common">Pythiosis disease agent</name>
    <dbReference type="NCBI Taxonomy" id="114742"/>
    <lineage>
        <taxon>Eukaryota</taxon>
        <taxon>Sar</taxon>
        <taxon>Stramenopiles</taxon>
        <taxon>Oomycota</taxon>
        <taxon>Peronosporomycetes</taxon>
        <taxon>Pythiales</taxon>
        <taxon>Pythiaceae</taxon>
        <taxon>Pythium</taxon>
    </lineage>
</organism>
<dbReference type="AlphaFoldDB" id="A0AAD5M466"/>
<evidence type="ECO:0000313" key="2">
    <source>
        <dbReference type="EMBL" id="KAJ0403852.1"/>
    </source>
</evidence>
<evidence type="ECO:0000256" key="1">
    <source>
        <dbReference type="SAM" id="MobiDB-lite"/>
    </source>
</evidence>
<name>A0AAD5M466_PYTIN</name>
<feature type="compositionally biased region" description="Low complexity" evidence="1">
    <location>
        <begin position="101"/>
        <end position="119"/>
    </location>
</feature>
<proteinExistence type="predicted"/>
<feature type="region of interest" description="Disordered" evidence="1">
    <location>
        <begin position="1"/>
        <end position="20"/>
    </location>
</feature>
<feature type="compositionally biased region" description="Polar residues" evidence="1">
    <location>
        <begin position="87"/>
        <end position="96"/>
    </location>
</feature>
<accession>A0AAD5M466</accession>
<dbReference type="PANTHER" id="PTHR31871:SF1">
    <property type="entry name" value="HISTIDINE-TRNA LIGASE"/>
    <property type="match status" value="1"/>
</dbReference>
<feature type="region of interest" description="Disordered" evidence="1">
    <location>
        <begin position="57"/>
        <end position="169"/>
    </location>
</feature>
<protein>
    <submittedName>
        <fullName evidence="2">Uncharacterized protein</fullName>
    </submittedName>
</protein>
<reference evidence="2" key="1">
    <citation type="submission" date="2021-12" db="EMBL/GenBank/DDBJ databases">
        <title>Prjna785345.</title>
        <authorList>
            <person name="Rujirawat T."/>
            <person name="Krajaejun T."/>
        </authorList>
    </citation>
    <scope>NUCLEOTIDE SEQUENCE</scope>
    <source>
        <strain evidence="2">Pi057C3</strain>
    </source>
</reference>
<feature type="compositionally biased region" description="Basic and acidic residues" evidence="1">
    <location>
        <begin position="1"/>
        <end position="11"/>
    </location>
</feature>
<dbReference type="Pfam" id="PF09713">
    <property type="entry name" value="A_thal_3526"/>
    <property type="match status" value="1"/>
</dbReference>
<comment type="caution">
    <text evidence="2">The sequence shown here is derived from an EMBL/GenBank/DDBJ whole genome shotgun (WGS) entry which is preliminary data.</text>
</comment>
<gene>
    <name evidence="2" type="ORF">P43SY_004825</name>
</gene>
<evidence type="ECO:0000313" key="3">
    <source>
        <dbReference type="Proteomes" id="UP001209570"/>
    </source>
</evidence>
<sequence length="353" mass="37138">MSSAVKEERPPTEPTESAVAFDTEVAALGLQLDALEEENAQDAALYDTAVSTLTEASDAPPIAETQAFKAEPVLSSTDDPKRIAADTSATTPSSLVSPVPTAAAGADTGTGEATDHGGTSQTPAPKQRITASPARRPTPGKSKKSGATTSGTKRASSGGSNQNSPETKKQALSWNDILRVQNLIERCLQQYLSKDEIVVTLKTQAKVDPSFTAIVWQKLEEQNPSFFKAYALQLQLKEQLVAFNYLVAQQKEMMAKQQGVSAAMLSPFPSSSSSSAAASSAAGPTLSVETARPMARSVPATGNPLALCDVRLASTAATHPTWFRLAGSSSFLMSPLPLPSPIKNELDTHAFFT</sequence>
<dbReference type="Proteomes" id="UP001209570">
    <property type="component" value="Unassembled WGS sequence"/>
</dbReference>
<dbReference type="EMBL" id="JAKCXM010000073">
    <property type="protein sequence ID" value="KAJ0403852.1"/>
    <property type="molecule type" value="Genomic_DNA"/>
</dbReference>
<feature type="compositionally biased region" description="Polar residues" evidence="1">
    <location>
        <begin position="145"/>
        <end position="169"/>
    </location>
</feature>
<keyword evidence="3" id="KW-1185">Reference proteome</keyword>
<dbReference type="NCBIfam" id="TIGR01589">
    <property type="entry name" value="A_thal_3526"/>
    <property type="match status" value="1"/>
</dbReference>